<sequence length="229" mass="25304">MHVHWLQHASHEDLGCIGPWLARRGDRVTMTRLWAGDPPPAAPDFDALIVMGGPMNIYEHDAHPWLVPEKRLIRAAIDAGRPALGICLGSQLIADVMGAPVTRNAHTEIGWFDVSLNPAGRALALFADWPDTFSAFHWHGDTFAIPPGAQNLMSSAGCAHQGYTIGDRVIGLQFHLEVTAADARVWLAQEELKPSTYVQAPDFILGELDRFALNNRLMIKLLDRWLPNP</sequence>
<dbReference type="GO" id="GO:0016740">
    <property type="term" value="F:transferase activity"/>
    <property type="evidence" value="ECO:0007669"/>
    <property type="project" value="UniProtKB-KW"/>
</dbReference>
<dbReference type="FunFam" id="3.40.50.880:FF:000033">
    <property type="entry name" value="Glutamine amidotransferase class-I"/>
    <property type="match status" value="1"/>
</dbReference>
<keyword evidence="3" id="KW-1185">Reference proteome</keyword>
<evidence type="ECO:0000313" key="2">
    <source>
        <dbReference type="EMBL" id="TDU26559.1"/>
    </source>
</evidence>
<evidence type="ECO:0000313" key="3">
    <source>
        <dbReference type="Proteomes" id="UP000295341"/>
    </source>
</evidence>
<dbReference type="EMBL" id="SOBT01000010">
    <property type="protein sequence ID" value="TDU26559.1"/>
    <property type="molecule type" value="Genomic_DNA"/>
</dbReference>
<feature type="domain" description="Glutamine amidotransferase" evidence="1">
    <location>
        <begin position="43"/>
        <end position="181"/>
    </location>
</feature>
<dbReference type="RefSeq" id="WP_133882750.1">
    <property type="nucleotide sequence ID" value="NZ_MWIN01000007.1"/>
</dbReference>
<dbReference type="OrthoDB" id="9813383at2"/>
<proteinExistence type="predicted"/>
<dbReference type="CDD" id="cd01741">
    <property type="entry name" value="GATase1_1"/>
    <property type="match status" value="1"/>
</dbReference>
<organism evidence="2 3">
    <name type="scientific">Panacagrimonas perspica</name>
    <dbReference type="NCBI Taxonomy" id="381431"/>
    <lineage>
        <taxon>Bacteria</taxon>
        <taxon>Pseudomonadati</taxon>
        <taxon>Pseudomonadota</taxon>
        <taxon>Gammaproteobacteria</taxon>
        <taxon>Nevskiales</taxon>
        <taxon>Nevskiaceae</taxon>
        <taxon>Panacagrimonas</taxon>
    </lineage>
</organism>
<evidence type="ECO:0000259" key="1">
    <source>
        <dbReference type="Pfam" id="PF00117"/>
    </source>
</evidence>
<dbReference type="Proteomes" id="UP000295341">
    <property type="component" value="Unassembled WGS sequence"/>
</dbReference>
<accession>A0A4R7P051</accession>
<dbReference type="PROSITE" id="PS51273">
    <property type="entry name" value="GATASE_TYPE_1"/>
    <property type="match status" value="1"/>
</dbReference>
<gene>
    <name evidence="2" type="ORF">DFR24_3588</name>
</gene>
<keyword evidence="2" id="KW-0315">Glutamine amidotransferase</keyword>
<comment type="caution">
    <text evidence="2">The sequence shown here is derived from an EMBL/GenBank/DDBJ whole genome shotgun (WGS) entry which is preliminary data.</text>
</comment>
<keyword evidence="2" id="KW-0808">Transferase</keyword>
<dbReference type="Pfam" id="PF00117">
    <property type="entry name" value="GATase"/>
    <property type="match status" value="1"/>
</dbReference>
<dbReference type="Gene3D" id="3.40.50.880">
    <property type="match status" value="1"/>
</dbReference>
<dbReference type="PANTHER" id="PTHR42695">
    <property type="entry name" value="GLUTAMINE AMIDOTRANSFERASE YLR126C-RELATED"/>
    <property type="match status" value="1"/>
</dbReference>
<dbReference type="InterPro" id="IPR044992">
    <property type="entry name" value="ChyE-like"/>
</dbReference>
<dbReference type="GO" id="GO:0005829">
    <property type="term" value="C:cytosol"/>
    <property type="evidence" value="ECO:0007669"/>
    <property type="project" value="TreeGrafter"/>
</dbReference>
<dbReference type="AlphaFoldDB" id="A0A4R7P051"/>
<name>A0A4R7P051_9GAMM</name>
<dbReference type="PANTHER" id="PTHR42695:SF5">
    <property type="entry name" value="GLUTAMINE AMIDOTRANSFERASE YLR126C-RELATED"/>
    <property type="match status" value="1"/>
</dbReference>
<protein>
    <submittedName>
        <fullName evidence="2">GMP synthase-like glutamine amidotransferase</fullName>
    </submittedName>
</protein>
<dbReference type="InterPro" id="IPR029062">
    <property type="entry name" value="Class_I_gatase-like"/>
</dbReference>
<reference evidence="2 3" key="1">
    <citation type="submission" date="2019-03" db="EMBL/GenBank/DDBJ databases">
        <title>Genomic Encyclopedia of Type Strains, Phase IV (KMG-IV): sequencing the most valuable type-strain genomes for metagenomic binning, comparative biology and taxonomic classification.</title>
        <authorList>
            <person name="Goeker M."/>
        </authorList>
    </citation>
    <scope>NUCLEOTIDE SEQUENCE [LARGE SCALE GENOMIC DNA]</scope>
    <source>
        <strain evidence="2 3">DSM 26377</strain>
    </source>
</reference>
<dbReference type="SUPFAM" id="SSF52317">
    <property type="entry name" value="Class I glutamine amidotransferase-like"/>
    <property type="match status" value="1"/>
</dbReference>
<dbReference type="InterPro" id="IPR017926">
    <property type="entry name" value="GATASE"/>
</dbReference>